<organism evidence="8 9">
    <name type="scientific">Candidatus Borkfalkia faecavium</name>
    <dbReference type="NCBI Taxonomy" id="2838508"/>
    <lineage>
        <taxon>Bacteria</taxon>
        <taxon>Bacillati</taxon>
        <taxon>Bacillota</taxon>
        <taxon>Clostridia</taxon>
        <taxon>Christensenellales</taxon>
        <taxon>Christensenellaceae</taxon>
        <taxon>Candidatus Borkfalkia</taxon>
    </lineage>
</organism>
<dbReference type="EC" id="3.1.3.48" evidence="2"/>
<dbReference type="InterPro" id="IPR050438">
    <property type="entry name" value="LMW_PTPase"/>
</dbReference>
<gene>
    <name evidence="8" type="ORF">H9851_07285</name>
</gene>
<reference evidence="8" key="1">
    <citation type="journal article" date="2021" name="PeerJ">
        <title>Extensive microbial diversity within the chicken gut microbiome revealed by metagenomics and culture.</title>
        <authorList>
            <person name="Gilroy R."/>
            <person name="Ravi A."/>
            <person name="Getino M."/>
            <person name="Pursley I."/>
            <person name="Horton D.L."/>
            <person name="Alikhan N.F."/>
            <person name="Baker D."/>
            <person name="Gharbi K."/>
            <person name="Hall N."/>
            <person name="Watson M."/>
            <person name="Adriaenssens E.M."/>
            <person name="Foster-Nyarko E."/>
            <person name="Jarju S."/>
            <person name="Secka A."/>
            <person name="Antonio M."/>
            <person name="Oren A."/>
            <person name="Chaudhuri R.R."/>
            <person name="La Ragione R."/>
            <person name="Hildebrand F."/>
            <person name="Pallen M.J."/>
        </authorList>
    </citation>
    <scope>NUCLEOTIDE SEQUENCE</scope>
    <source>
        <strain evidence="8">2189</strain>
    </source>
</reference>
<comment type="similarity">
    <text evidence="1">Belongs to the low molecular weight phosphotyrosine protein phosphatase family.</text>
</comment>
<feature type="domain" description="Phosphotyrosine protein phosphatase I" evidence="7">
    <location>
        <begin position="2"/>
        <end position="147"/>
    </location>
</feature>
<name>A0A9D1W215_9FIRM</name>
<dbReference type="AlphaFoldDB" id="A0A9D1W215"/>
<reference evidence="8" key="2">
    <citation type="submission" date="2021-04" db="EMBL/GenBank/DDBJ databases">
        <authorList>
            <person name="Gilroy R."/>
        </authorList>
    </citation>
    <scope>NUCLEOTIDE SEQUENCE</scope>
    <source>
        <strain evidence="8">2189</strain>
    </source>
</reference>
<dbReference type="Pfam" id="PF01451">
    <property type="entry name" value="LMWPc"/>
    <property type="match status" value="1"/>
</dbReference>
<accession>A0A9D1W215</accession>
<keyword evidence="3" id="KW-0378">Hydrolase</keyword>
<dbReference type="PRINTS" id="PR00719">
    <property type="entry name" value="LMWPTPASE"/>
</dbReference>
<dbReference type="InterPro" id="IPR023485">
    <property type="entry name" value="Ptyr_pPase"/>
</dbReference>
<evidence type="ECO:0000259" key="7">
    <source>
        <dbReference type="SMART" id="SM00226"/>
    </source>
</evidence>
<evidence type="ECO:0000256" key="4">
    <source>
        <dbReference type="ARBA" id="ARBA00022912"/>
    </source>
</evidence>
<evidence type="ECO:0000256" key="3">
    <source>
        <dbReference type="ARBA" id="ARBA00022801"/>
    </source>
</evidence>
<dbReference type="InterPro" id="IPR017867">
    <property type="entry name" value="Tyr_phospatase_low_mol_wt"/>
</dbReference>
<dbReference type="CDD" id="cd16343">
    <property type="entry name" value="LMWPTP"/>
    <property type="match status" value="1"/>
</dbReference>
<dbReference type="PANTHER" id="PTHR11717:SF7">
    <property type="entry name" value="LOW MOLECULAR WEIGHT PHOSPHOTYROSINE PROTEIN PHOSPHATASE"/>
    <property type="match status" value="1"/>
</dbReference>
<keyword evidence="4" id="KW-0904">Protein phosphatase</keyword>
<comment type="caution">
    <text evidence="8">The sequence shown here is derived from an EMBL/GenBank/DDBJ whole genome shotgun (WGS) entry which is preliminary data.</text>
</comment>
<comment type="catalytic activity">
    <reaction evidence="5">
        <text>O-phospho-L-tyrosyl-[protein] + H2O = L-tyrosyl-[protein] + phosphate</text>
        <dbReference type="Rhea" id="RHEA:10684"/>
        <dbReference type="Rhea" id="RHEA-COMP:10136"/>
        <dbReference type="Rhea" id="RHEA-COMP:20101"/>
        <dbReference type="ChEBI" id="CHEBI:15377"/>
        <dbReference type="ChEBI" id="CHEBI:43474"/>
        <dbReference type="ChEBI" id="CHEBI:46858"/>
        <dbReference type="ChEBI" id="CHEBI:61978"/>
        <dbReference type="EC" id="3.1.3.48"/>
    </reaction>
</comment>
<evidence type="ECO:0000256" key="2">
    <source>
        <dbReference type="ARBA" id="ARBA00013064"/>
    </source>
</evidence>
<feature type="active site" description="Nucleophile" evidence="6">
    <location>
        <position position="8"/>
    </location>
</feature>
<evidence type="ECO:0000256" key="5">
    <source>
        <dbReference type="ARBA" id="ARBA00051722"/>
    </source>
</evidence>
<feature type="active site" evidence="6">
    <location>
        <position position="14"/>
    </location>
</feature>
<sequence length="155" mass="17554">MIRVLFVCLGNICRSPMAEFIMKKEIEERGIAASFEVASAGTSDEEEGNPVYPPARAELSRRGIDCSGKRARKIARADCAHFDYILCMEDWHVRSVLRLCGEKEKEKVHRLSDYTDRPHDIADPWYTRDFAAAYGDIRAGVAAFLDNLQEKTSHT</sequence>
<evidence type="ECO:0000313" key="8">
    <source>
        <dbReference type="EMBL" id="HIX51063.1"/>
    </source>
</evidence>
<dbReference type="EMBL" id="DXEW01000035">
    <property type="protein sequence ID" value="HIX51063.1"/>
    <property type="molecule type" value="Genomic_DNA"/>
</dbReference>
<evidence type="ECO:0000256" key="1">
    <source>
        <dbReference type="ARBA" id="ARBA00011063"/>
    </source>
</evidence>
<dbReference type="Proteomes" id="UP000886847">
    <property type="component" value="Unassembled WGS sequence"/>
</dbReference>
<proteinExistence type="inferred from homology"/>
<dbReference type="InterPro" id="IPR036196">
    <property type="entry name" value="Ptyr_pPase_sf"/>
</dbReference>
<evidence type="ECO:0000313" key="9">
    <source>
        <dbReference type="Proteomes" id="UP000886847"/>
    </source>
</evidence>
<dbReference type="Gene3D" id="3.40.50.2300">
    <property type="match status" value="1"/>
</dbReference>
<protein>
    <recommendedName>
        <fullName evidence="2">protein-tyrosine-phosphatase</fullName>
        <ecNumber evidence="2">3.1.3.48</ecNumber>
    </recommendedName>
</protein>
<dbReference type="SUPFAM" id="SSF52788">
    <property type="entry name" value="Phosphotyrosine protein phosphatases I"/>
    <property type="match status" value="1"/>
</dbReference>
<dbReference type="PANTHER" id="PTHR11717">
    <property type="entry name" value="LOW MOLECULAR WEIGHT PROTEIN TYROSINE PHOSPHATASE"/>
    <property type="match status" value="1"/>
</dbReference>
<feature type="active site" description="Proton donor" evidence="6">
    <location>
        <position position="123"/>
    </location>
</feature>
<dbReference type="GO" id="GO:0004725">
    <property type="term" value="F:protein tyrosine phosphatase activity"/>
    <property type="evidence" value="ECO:0007669"/>
    <property type="project" value="UniProtKB-EC"/>
</dbReference>
<evidence type="ECO:0000256" key="6">
    <source>
        <dbReference type="PIRSR" id="PIRSR617867-1"/>
    </source>
</evidence>
<dbReference type="SMART" id="SM00226">
    <property type="entry name" value="LMWPc"/>
    <property type="match status" value="1"/>
</dbReference>